<protein>
    <submittedName>
        <fullName evidence="1">Uncharacterized protein</fullName>
    </submittedName>
</protein>
<name>A0A1I0SP36_9NOCA</name>
<evidence type="ECO:0000313" key="1">
    <source>
        <dbReference type="EMBL" id="SFA41278.1"/>
    </source>
</evidence>
<evidence type="ECO:0000313" key="2">
    <source>
        <dbReference type="Proteomes" id="UP000182054"/>
    </source>
</evidence>
<proteinExistence type="predicted"/>
<gene>
    <name evidence="1" type="ORF">SAMN05444374_10252</name>
</gene>
<accession>A0A1I0SP36</accession>
<organism evidence="1 2">
    <name type="scientific">Rhodococcoides kroppenstedtii</name>
    <dbReference type="NCBI Taxonomy" id="293050"/>
    <lineage>
        <taxon>Bacteria</taxon>
        <taxon>Bacillati</taxon>
        <taxon>Actinomycetota</taxon>
        <taxon>Actinomycetes</taxon>
        <taxon>Mycobacteriales</taxon>
        <taxon>Nocardiaceae</taxon>
        <taxon>Rhodococcoides</taxon>
    </lineage>
</organism>
<reference evidence="1 2" key="1">
    <citation type="submission" date="2016-10" db="EMBL/GenBank/DDBJ databases">
        <authorList>
            <person name="de Groot N.N."/>
        </authorList>
    </citation>
    <scope>NUCLEOTIDE SEQUENCE [LARGE SCALE GENOMIC DNA]</scope>
    <source>
        <strain evidence="1 2">DSM 44908</strain>
    </source>
</reference>
<dbReference type="EMBL" id="FOJN01000002">
    <property type="protein sequence ID" value="SFA41278.1"/>
    <property type="molecule type" value="Genomic_DNA"/>
</dbReference>
<dbReference type="AlphaFoldDB" id="A0A1I0SP36"/>
<dbReference type="Proteomes" id="UP000182054">
    <property type="component" value="Unassembled WGS sequence"/>
</dbReference>
<sequence length="50" mass="5568">MTHNEYLQAISEATCYEDADRIARNQAVSGLKARFPELADQIDKLVGDIS</sequence>
<dbReference type="GeneID" id="85487814"/>
<dbReference type="RefSeq" id="WP_156511583.1">
    <property type="nucleotide sequence ID" value="NZ_FOJN01000002.1"/>
</dbReference>